<dbReference type="EMBL" id="CP048620">
    <property type="protein sequence ID" value="QPJ65084.1"/>
    <property type="molecule type" value="Genomic_DNA"/>
</dbReference>
<accession>A0A7T0C201</accession>
<gene>
    <name evidence="1" type="ORF">G3M78_06660</name>
</gene>
<protein>
    <submittedName>
        <fullName evidence="1">Uncharacterized protein</fullName>
    </submittedName>
</protein>
<organism evidence="1 2">
    <name type="scientific">Candidatus Nitrohelix vancouverensis</name>
    <dbReference type="NCBI Taxonomy" id="2705534"/>
    <lineage>
        <taxon>Bacteria</taxon>
        <taxon>Pseudomonadati</taxon>
        <taxon>Nitrospinota/Tectimicrobiota group</taxon>
        <taxon>Nitrospinota</taxon>
        <taxon>Nitrospinia</taxon>
        <taxon>Nitrospinales</taxon>
        <taxon>Nitrospinaceae</taxon>
        <taxon>Candidatus Nitrohelix</taxon>
    </lineage>
</organism>
<name>A0A7T0C201_9BACT</name>
<proteinExistence type="predicted"/>
<sequence length="218" mass="25266">MPKDTETAKPADELDSLRQALLRKIVKYARDNIDLNNDTLVEELEKETRSQFEKIISVCKEAAAGAPAKKRIKRKDRMLRKDHISRFFLRYIENQLRKTGVHHSLIAVFANSVHYLADETQILQWTEKINRLMEFGGKKGADYDTILDSKPGKMITEEIMAVYKKEMSKSSGFEKKLKNNLDEALVKNFNPDVDGEMNIEDEVNRSFKEFVKLLQAKR</sequence>
<dbReference type="Proteomes" id="UP000594464">
    <property type="component" value="Chromosome"/>
</dbReference>
<dbReference type="AlphaFoldDB" id="A0A7T0C201"/>
<evidence type="ECO:0000313" key="1">
    <source>
        <dbReference type="EMBL" id="QPJ65084.1"/>
    </source>
</evidence>
<dbReference type="KEGG" id="nva:G3M78_06660"/>
<evidence type="ECO:0000313" key="2">
    <source>
        <dbReference type="Proteomes" id="UP000594464"/>
    </source>
</evidence>
<reference evidence="2" key="1">
    <citation type="submission" date="2020-02" db="EMBL/GenBank/DDBJ databases">
        <title>Genomic and physiological characterization of two novel Nitrospinaceae genera.</title>
        <authorList>
            <person name="Mueller A.J."/>
            <person name="Jung M.-Y."/>
            <person name="Strachan C.R."/>
            <person name="Herbold C.W."/>
            <person name="Kirkegaard R.H."/>
            <person name="Daims H."/>
        </authorList>
    </citation>
    <scope>NUCLEOTIDE SEQUENCE [LARGE SCALE GENOMIC DNA]</scope>
</reference>